<dbReference type="InterPro" id="IPR002575">
    <property type="entry name" value="Aminoglycoside_PTrfase"/>
</dbReference>
<organism evidence="2 3">
    <name type="scientific">Oceanospirillum linum</name>
    <dbReference type="NCBI Taxonomy" id="966"/>
    <lineage>
        <taxon>Bacteria</taxon>
        <taxon>Pseudomonadati</taxon>
        <taxon>Pseudomonadota</taxon>
        <taxon>Gammaproteobacteria</taxon>
        <taxon>Oceanospirillales</taxon>
        <taxon>Oceanospirillaceae</taxon>
        <taxon>Oceanospirillum</taxon>
    </lineage>
</organism>
<evidence type="ECO:0000313" key="2">
    <source>
        <dbReference type="EMBL" id="OOV88218.1"/>
    </source>
</evidence>
<dbReference type="STRING" id="966.BTA35_0201395"/>
<evidence type="ECO:0000259" key="1">
    <source>
        <dbReference type="Pfam" id="PF01636"/>
    </source>
</evidence>
<gene>
    <name evidence="2" type="ORF">BTA35_0201395</name>
</gene>
<comment type="caution">
    <text evidence="2">The sequence shown here is derived from an EMBL/GenBank/DDBJ whole genome shotgun (WGS) entry which is preliminary data.</text>
</comment>
<dbReference type="SUPFAM" id="SSF56112">
    <property type="entry name" value="Protein kinase-like (PK-like)"/>
    <property type="match status" value="1"/>
</dbReference>
<reference evidence="2" key="1">
    <citation type="submission" date="2017-02" db="EMBL/GenBank/DDBJ databases">
        <title>Draft Genome Sequence of the Salt Water Bacterium Oceanospirillum linum ATCC 11336.</title>
        <authorList>
            <person name="Trachtenberg A.M."/>
            <person name="Carney J.G."/>
            <person name="Linnane J.D."/>
            <person name="Rheaume B.A."/>
            <person name="Pitts N.L."/>
            <person name="Mykles D.L."/>
            <person name="Maclea K.S."/>
        </authorList>
    </citation>
    <scope>NUCLEOTIDE SEQUENCE [LARGE SCALE GENOMIC DNA]</scope>
    <source>
        <strain evidence="2">ATCC 11336</strain>
    </source>
</reference>
<dbReference type="EMBL" id="MTSD02000001">
    <property type="protein sequence ID" value="OOV88218.1"/>
    <property type="molecule type" value="Genomic_DNA"/>
</dbReference>
<dbReference type="InterPro" id="IPR011009">
    <property type="entry name" value="Kinase-like_dom_sf"/>
</dbReference>
<name>A0A1T1HEC0_OCELI</name>
<accession>A0A1T1HEC0</accession>
<protein>
    <recommendedName>
        <fullName evidence="1">Aminoglycoside phosphotransferase domain-containing protein</fullName>
    </recommendedName>
</protein>
<evidence type="ECO:0000313" key="3">
    <source>
        <dbReference type="Proteomes" id="UP000190064"/>
    </source>
</evidence>
<sequence length="259" mass="29563">MHNAIFEQVNQQLNSKVHWMPLSQLGTSNWLYKGSNGRQVLVLRINASDKLVFGVSREREACVLQQLADCDWAMSVICNRPDLGWCVMRHHGLGLGPEALSGPLAQHLLRAVESLQQLPLPEAELRQVALISYPGLFQDYQRCLNRESHPVGWLELLERLVQLFASLPEVPECYTHHDLHPGNCCWQDGRLVLIDWEYAGIGNPWFDAAGLYRYCGIDVQLIHRLPAFCHLSPSMFELGLQQAQDAMLILERLWYKVRG</sequence>
<dbReference type="RefSeq" id="WP_077242638.1">
    <property type="nucleotide sequence ID" value="NZ_FXTS01000001.1"/>
</dbReference>
<dbReference type="Proteomes" id="UP000190064">
    <property type="component" value="Unassembled WGS sequence"/>
</dbReference>
<dbReference type="Gene3D" id="3.90.1200.10">
    <property type="match status" value="1"/>
</dbReference>
<dbReference type="AlphaFoldDB" id="A0A1T1HEC0"/>
<keyword evidence="3" id="KW-1185">Reference proteome</keyword>
<feature type="domain" description="Aminoglycoside phosphotransferase" evidence="1">
    <location>
        <begin position="29"/>
        <end position="215"/>
    </location>
</feature>
<proteinExistence type="predicted"/>
<dbReference type="Pfam" id="PF01636">
    <property type="entry name" value="APH"/>
    <property type="match status" value="1"/>
</dbReference>